<feature type="compositionally biased region" description="Basic and acidic residues" evidence="1">
    <location>
        <begin position="7"/>
        <end position="21"/>
    </location>
</feature>
<evidence type="ECO:0000313" key="2">
    <source>
        <dbReference type="EMBL" id="GIJ18394.1"/>
    </source>
</evidence>
<accession>A0ABQ4IKG9</accession>
<dbReference type="Proteomes" id="UP000647860">
    <property type="component" value="Unassembled WGS sequence"/>
</dbReference>
<proteinExistence type="predicted"/>
<protein>
    <recommendedName>
        <fullName evidence="4">DUF3263 domain-containing protein</fullName>
    </recommendedName>
</protein>
<dbReference type="EMBL" id="BOPA01000040">
    <property type="protein sequence ID" value="GIJ18394.1"/>
    <property type="molecule type" value="Genomic_DNA"/>
</dbReference>
<organism evidence="2 3">
    <name type="scientific">Micromonospora gifhornensis</name>
    <dbReference type="NCBI Taxonomy" id="84594"/>
    <lineage>
        <taxon>Bacteria</taxon>
        <taxon>Bacillati</taxon>
        <taxon>Actinomycetota</taxon>
        <taxon>Actinomycetes</taxon>
        <taxon>Micromonosporales</taxon>
        <taxon>Micromonosporaceae</taxon>
        <taxon>Micromonospora</taxon>
    </lineage>
</organism>
<reference evidence="2 3" key="1">
    <citation type="submission" date="2021-01" db="EMBL/GenBank/DDBJ databases">
        <title>Whole genome shotgun sequence of Verrucosispora gifhornensis NBRC 16317.</title>
        <authorList>
            <person name="Komaki H."/>
            <person name="Tamura T."/>
        </authorList>
    </citation>
    <scope>NUCLEOTIDE SEQUENCE [LARGE SCALE GENOMIC DNA]</scope>
    <source>
        <strain evidence="2 3">NBRC 16317</strain>
    </source>
</reference>
<sequence length="111" mass="12250">MNVSDLDDVHQKPEGGGDRRPAGLTPEQRRRRARIAAHVSWANTADRAARTAAGTKAFLDRFERQVDPDGTLPAEVRSVMAQHARKAYMLQLAERSAAARKDRGQGSTRKS</sequence>
<evidence type="ECO:0000256" key="1">
    <source>
        <dbReference type="SAM" id="MobiDB-lite"/>
    </source>
</evidence>
<gene>
    <name evidence="2" type="ORF">Vgi01_50780</name>
</gene>
<evidence type="ECO:0008006" key="4">
    <source>
        <dbReference type="Google" id="ProtNLM"/>
    </source>
</evidence>
<name>A0ABQ4IKG9_9ACTN</name>
<evidence type="ECO:0000313" key="3">
    <source>
        <dbReference type="Proteomes" id="UP000647860"/>
    </source>
</evidence>
<comment type="caution">
    <text evidence="2">The sequence shown here is derived from an EMBL/GenBank/DDBJ whole genome shotgun (WGS) entry which is preliminary data.</text>
</comment>
<keyword evidence="3" id="KW-1185">Reference proteome</keyword>
<feature type="region of interest" description="Disordered" evidence="1">
    <location>
        <begin position="1"/>
        <end position="32"/>
    </location>
</feature>